<dbReference type="SFLD" id="SFLDS00003">
    <property type="entry name" value="Haloacid_Dehalogenase"/>
    <property type="match status" value="1"/>
</dbReference>
<evidence type="ECO:0000256" key="3">
    <source>
        <dbReference type="ARBA" id="ARBA00022692"/>
    </source>
</evidence>
<keyword evidence="6 10" id="KW-0067">ATP-binding</keyword>
<dbReference type="CDD" id="cd07546">
    <property type="entry name" value="P-type_ATPase_Pb_Zn_Cd2-like"/>
    <property type="match status" value="1"/>
</dbReference>
<organism evidence="13 14">
    <name type="scientific">Deinococcus radiophilus</name>
    <dbReference type="NCBI Taxonomy" id="32062"/>
    <lineage>
        <taxon>Bacteria</taxon>
        <taxon>Thermotogati</taxon>
        <taxon>Deinococcota</taxon>
        <taxon>Deinococci</taxon>
        <taxon>Deinococcales</taxon>
        <taxon>Deinococcaceae</taxon>
        <taxon>Deinococcus</taxon>
    </lineage>
</organism>
<accession>A0A431VT23</accession>
<evidence type="ECO:0000256" key="10">
    <source>
        <dbReference type="RuleBase" id="RU362081"/>
    </source>
</evidence>
<dbReference type="OrthoDB" id="73457at2"/>
<evidence type="ECO:0000256" key="9">
    <source>
        <dbReference type="ARBA" id="ARBA00023136"/>
    </source>
</evidence>
<dbReference type="PANTHER" id="PTHR48085">
    <property type="entry name" value="CADMIUM/ZINC-TRANSPORTING ATPASE HMA2-RELATED"/>
    <property type="match status" value="1"/>
</dbReference>
<dbReference type="EMBL" id="RXPE01000016">
    <property type="protein sequence ID" value="RTR26337.1"/>
    <property type="molecule type" value="Genomic_DNA"/>
</dbReference>
<evidence type="ECO:0000256" key="6">
    <source>
        <dbReference type="ARBA" id="ARBA00022840"/>
    </source>
</evidence>
<keyword evidence="9 10" id="KW-0472">Membrane</keyword>
<keyword evidence="3 10" id="KW-0812">Transmembrane</keyword>
<dbReference type="Gene3D" id="3.40.1110.10">
    <property type="entry name" value="Calcium-transporting ATPase, cytoplasmic domain N"/>
    <property type="match status" value="1"/>
</dbReference>
<feature type="transmembrane region" description="Helical" evidence="10">
    <location>
        <begin position="702"/>
        <end position="721"/>
    </location>
</feature>
<feature type="transmembrane region" description="Helical" evidence="10">
    <location>
        <begin position="678"/>
        <end position="696"/>
    </location>
</feature>
<dbReference type="Pfam" id="PF00403">
    <property type="entry name" value="HMA"/>
    <property type="match status" value="1"/>
</dbReference>
<dbReference type="GO" id="GO:0005524">
    <property type="term" value="F:ATP binding"/>
    <property type="evidence" value="ECO:0007669"/>
    <property type="project" value="UniProtKB-UniRule"/>
</dbReference>
<dbReference type="RefSeq" id="WP_013615895.1">
    <property type="nucleotide sequence ID" value="NZ_CP086384.1"/>
</dbReference>
<dbReference type="InterPro" id="IPR051014">
    <property type="entry name" value="Cation_Transport_ATPase_IB"/>
</dbReference>
<feature type="region of interest" description="Disordered" evidence="11">
    <location>
        <begin position="79"/>
        <end position="111"/>
    </location>
</feature>
<dbReference type="InterPro" id="IPR044492">
    <property type="entry name" value="P_typ_ATPase_HD_dom"/>
</dbReference>
<evidence type="ECO:0000256" key="11">
    <source>
        <dbReference type="SAM" id="MobiDB-lite"/>
    </source>
</evidence>
<comment type="caution">
    <text evidence="13">The sequence shown here is derived from an EMBL/GenBank/DDBJ whole genome shotgun (WGS) entry which is preliminary data.</text>
</comment>
<keyword evidence="13" id="KW-0378">Hydrolase</keyword>
<dbReference type="PRINTS" id="PR00119">
    <property type="entry name" value="CATATPASE"/>
</dbReference>
<feature type="compositionally biased region" description="Basic and acidic residues" evidence="11">
    <location>
        <begin position="83"/>
        <end position="111"/>
    </location>
</feature>
<dbReference type="InterPro" id="IPR036412">
    <property type="entry name" value="HAD-like_sf"/>
</dbReference>
<feature type="transmembrane region" description="Helical" evidence="10">
    <location>
        <begin position="119"/>
        <end position="136"/>
    </location>
</feature>
<evidence type="ECO:0000256" key="2">
    <source>
        <dbReference type="ARBA" id="ARBA00006024"/>
    </source>
</evidence>
<dbReference type="InterPro" id="IPR027256">
    <property type="entry name" value="P-typ_ATPase_IB"/>
</dbReference>
<dbReference type="SUPFAM" id="SSF81665">
    <property type="entry name" value="Calcium ATPase, transmembrane domain M"/>
    <property type="match status" value="1"/>
</dbReference>
<dbReference type="SUPFAM" id="SSF55008">
    <property type="entry name" value="HMA, heavy metal-associated domain"/>
    <property type="match status" value="1"/>
</dbReference>
<dbReference type="InterPro" id="IPR001757">
    <property type="entry name" value="P_typ_ATPase"/>
</dbReference>
<evidence type="ECO:0000313" key="13">
    <source>
        <dbReference type="EMBL" id="RTR26337.1"/>
    </source>
</evidence>
<evidence type="ECO:0000256" key="4">
    <source>
        <dbReference type="ARBA" id="ARBA00022723"/>
    </source>
</evidence>
<dbReference type="NCBIfam" id="TIGR01511">
    <property type="entry name" value="ATPase-IB1_Cu"/>
    <property type="match status" value="1"/>
</dbReference>
<feature type="transmembrane region" description="Helical" evidence="10">
    <location>
        <begin position="171"/>
        <end position="188"/>
    </location>
</feature>
<dbReference type="GO" id="GO:0019829">
    <property type="term" value="F:ATPase-coupled monoatomic cation transmembrane transporter activity"/>
    <property type="evidence" value="ECO:0007669"/>
    <property type="project" value="InterPro"/>
</dbReference>
<keyword evidence="8 10" id="KW-1133">Transmembrane helix</keyword>
<keyword evidence="4 10" id="KW-0479">Metal-binding</keyword>
<dbReference type="PRINTS" id="PR00941">
    <property type="entry name" value="CDATPASE"/>
</dbReference>
<evidence type="ECO:0000256" key="1">
    <source>
        <dbReference type="ARBA" id="ARBA00004141"/>
    </source>
</evidence>
<dbReference type="InterPro" id="IPR018303">
    <property type="entry name" value="ATPase_P-typ_P_site"/>
</dbReference>
<dbReference type="InterPro" id="IPR023298">
    <property type="entry name" value="ATPase_P-typ_TM_dom_sf"/>
</dbReference>
<dbReference type="EC" id="3.6.3.3" evidence="13"/>
<sequence length="728" mass="75882">MRVHGTQLTYFVDGMDCASCVAKVEKMVGTLPGTGEVKTSFSKQTLALTLDEAQTPRSTLENNLRSLGYAPSLVSGGVAPAAHADHEGHDHAEHGHDAHGHSHDNPADRGKPWYQTGQGKLVVSSGILLALAWLFSFIEPQFARWGYIAATIIGVWPLAKKALASMRFGDYFSINLLVSLAAIGAVAIGQAAEGAVVVFFFAVGELLEGIAAGRARAGIQSLAALAPKTALLLENGAVREVPADSLQVGQTVQVNPGARVPADGTILTGRSSLDDSPVTGESVPVGKGEGDNVYAGSINTDNVLTIRVDKDADDNTIARIIHMVEEAEGSKAPTARFIDRFSRYYTPGVVAVSALTALVPPLLLGQEWYPWLYKGIALLLIGCPCALVLSVPAAITSGISAGTRRGLLIKGGAALESIGTVKTIAFDKTGTLTAGKPKVTNVVGDRATVLRLAAAVESGSSHPLAKAINDAAKAENIAVPAASEARALQGKGVEARVEGRLLSVSSPKYAAEHTTFSAEAQDTITRFESDGKTAVVLHDAAQVIGIVAIRDEPREDAKAALAQIRNLGIQTVMLTGDNQRTGKAIASGLGLDVQAELMPEDKLKLIDQYKANGGVAMVGDGINDAPALARSDVGIAMGGGTDVALETADAALLREKVQGVAELVGLSRDTMANIKQNIAFALGLKAIFLVTTLLGYTNLWMAILADTGATAIVTANALRLLRWKGRSA</sequence>
<proteinExistence type="inferred from homology"/>
<dbReference type="Proteomes" id="UP000277766">
    <property type="component" value="Unassembled WGS sequence"/>
</dbReference>
<evidence type="ECO:0000256" key="8">
    <source>
        <dbReference type="ARBA" id="ARBA00022989"/>
    </source>
</evidence>
<dbReference type="Gene3D" id="3.30.70.100">
    <property type="match status" value="1"/>
</dbReference>
<dbReference type="CDD" id="cd00371">
    <property type="entry name" value="HMA"/>
    <property type="match status" value="1"/>
</dbReference>
<evidence type="ECO:0000259" key="12">
    <source>
        <dbReference type="PROSITE" id="PS50846"/>
    </source>
</evidence>
<dbReference type="Gene3D" id="3.40.50.1000">
    <property type="entry name" value="HAD superfamily/HAD-like"/>
    <property type="match status" value="1"/>
</dbReference>
<keyword evidence="14" id="KW-1185">Reference proteome</keyword>
<dbReference type="SFLD" id="SFLDF00027">
    <property type="entry name" value="p-type_atpase"/>
    <property type="match status" value="1"/>
</dbReference>
<keyword evidence="10" id="KW-1003">Cell membrane</keyword>
<feature type="transmembrane region" description="Helical" evidence="10">
    <location>
        <begin position="344"/>
        <end position="364"/>
    </location>
</feature>
<name>A0A431VT23_9DEIO</name>
<dbReference type="NCBIfam" id="TIGR01512">
    <property type="entry name" value="ATPase-IB2_Cd"/>
    <property type="match status" value="1"/>
</dbReference>
<dbReference type="AlphaFoldDB" id="A0A431VT23"/>
<evidence type="ECO:0000256" key="5">
    <source>
        <dbReference type="ARBA" id="ARBA00022741"/>
    </source>
</evidence>
<dbReference type="InterPro" id="IPR023214">
    <property type="entry name" value="HAD_sf"/>
</dbReference>
<dbReference type="Pfam" id="PF00702">
    <property type="entry name" value="Hydrolase"/>
    <property type="match status" value="1"/>
</dbReference>
<dbReference type="SUPFAM" id="SSF81653">
    <property type="entry name" value="Calcium ATPase, transduction domain A"/>
    <property type="match status" value="1"/>
</dbReference>
<dbReference type="InterPro" id="IPR008250">
    <property type="entry name" value="ATPase_P-typ_transduc_dom_A_sf"/>
</dbReference>
<feature type="domain" description="HMA" evidence="12">
    <location>
        <begin position="6"/>
        <end position="72"/>
    </location>
</feature>
<dbReference type="NCBIfam" id="TIGR01494">
    <property type="entry name" value="ATPase_P-type"/>
    <property type="match status" value="1"/>
</dbReference>
<reference evidence="13 14" key="1">
    <citation type="submission" date="2018-12" db="EMBL/GenBank/DDBJ databases">
        <title>Deinococcus radiophilus ATCC 27603 genome sequencing and assembly.</title>
        <authorList>
            <person name="Maclea K.S."/>
            <person name="Maynard C.R."/>
        </authorList>
    </citation>
    <scope>NUCLEOTIDE SEQUENCE [LARGE SCALE GENOMIC DNA]</scope>
    <source>
        <strain evidence="13 14">ATCC 27603</strain>
    </source>
</reference>
<keyword evidence="5 10" id="KW-0547">Nucleotide-binding</keyword>
<dbReference type="Gene3D" id="2.70.150.10">
    <property type="entry name" value="Calcium-transporting ATPase, cytoplasmic transduction domain A"/>
    <property type="match status" value="1"/>
</dbReference>
<comment type="similarity">
    <text evidence="2 10">Belongs to the cation transport ATPase (P-type) (TC 3.A.3) family. Type IB subfamily.</text>
</comment>
<keyword evidence="7" id="KW-1278">Translocase</keyword>
<dbReference type="PANTHER" id="PTHR48085:SF5">
    <property type="entry name" value="CADMIUM_ZINC-TRANSPORTING ATPASE HMA4-RELATED"/>
    <property type="match status" value="1"/>
</dbReference>
<dbReference type="InterPro" id="IPR006121">
    <property type="entry name" value="HMA_dom"/>
</dbReference>
<dbReference type="InterPro" id="IPR036163">
    <property type="entry name" value="HMA_dom_sf"/>
</dbReference>
<dbReference type="PROSITE" id="PS50846">
    <property type="entry name" value="HMA_2"/>
    <property type="match status" value="1"/>
</dbReference>
<dbReference type="InterPro" id="IPR023299">
    <property type="entry name" value="ATPase_P-typ_cyto_dom_N"/>
</dbReference>
<evidence type="ECO:0000256" key="7">
    <source>
        <dbReference type="ARBA" id="ARBA00022967"/>
    </source>
</evidence>
<protein>
    <submittedName>
        <fullName evidence="13">Cadmium-translocating P-type ATPase</fullName>
        <ecNumber evidence="13">3.6.3.3</ecNumber>
    </submittedName>
</protein>
<dbReference type="GO" id="GO:0015086">
    <property type="term" value="F:cadmium ion transmembrane transporter activity"/>
    <property type="evidence" value="ECO:0007669"/>
    <property type="project" value="TreeGrafter"/>
</dbReference>
<dbReference type="NCBIfam" id="TIGR01525">
    <property type="entry name" value="ATPase-IB_hvy"/>
    <property type="match status" value="1"/>
</dbReference>
<dbReference type="GO" id="GO:0016887">
    <property type="term" value="F:ATP hydrolysis activity"/>
    <property type="evidence" value="ECO:0007669"/>
    <property type="project" value="InterPro"/>
</dbReference>
<feature type="transmembrane region" description="Helical" evidence="10">
    <location>
        <begin position="194"/>
        <end position="212"/>
    </location>
</feature>
<dbReference type="GO" id="GO:0005886">
    <property type="term" value="C:plasma membrane"/>
    <property type="evidence" value="ECO:0007669"/>
    <property type="project" value="UniProtKB-SubCell"/>
</dbReference>
<feature type="transmembrane region" description="Helical" evidence="10">
    <location>
        <begin position="142"/>
        <end position="159"/>
    </location>
</feature>
<gene>
    <name evidence="13" type="primary">cadA</name>
    <name evidence="13" type="ORF">EJ104_08300</name>
</gene>
<comment type="subcellular location">
    <subcellularLocation>
        <location evidence="10">Cell membrane</location>
    </subcellularLocation>
    <subcellularLocation>
        <location evidence="1">Membrane</location>
        <topology evidence="1">Multi-pass membrane protein</topology>
    </subcellularLocation>
</comment>
<dbReference type="SFLD" id="SFLDG00002">
    <property type="entry name" value="C1.7:_P-type_atpase_like"/>
    <property type="match status" value="1"/>
</dbReference>
<dbReference type="FunFam" id="2.70.150.10:FF:000002">
    <property type="entry name" value="Copper-transporting ATPase 1, putative"/>
    <property type="match status" value="1"/>
</dbReference>
<dbReference type="Pfam" id="PF00122">
    <property type="entry name" value="E1-E2_ATPase"/>
    <property type="match status" value="1"/>
</dbReference>
<dbReference type="SUPFAM" id="SSF56784">
    <property type="entry name" value="HAD-like"/>
    <property type="match status" value="1"/>
</dbReference>
<dbReference type="InterPro" id="IPR059000">
    <property type="entry name" value="ATPase_P-type_domA"/>
</dbReference>
<dbReference type="GO" id="GO:0046872">
    <property type="term" value="F:metal ion binding"/>
    <property type="evidence" value="ECO:0007669"/>
    <property type="project" value="UniProtKB-KW"/>
</dbReference>
<feature type="transmembrane region" description="Helical" evidence="10">
    <location>
        <begin position="376"/>
        <end position="395"/>
    </location>
</feature>
<evidence type="ECO:0000313" key="14">
    <source>
        <dbReference type="Proteomes" id="UP000277766"/>
    </source>
</evidence>
<dbReference type="PROSITE" id="PS00154">
    <property type="entry name" value="ATPASE_E1_E2"/>
    <property type="match status" value="1"/>
</dbReference>